<dbReference type="OrthoDB" id="1095982at2"/>
<keyword evidence="1" id="KW-0677">Repeat</keyword>
<reference evidence="3 4" key="1">
    <citation type="submission" date="2017-11" db="EMBL/GenBank/DDBJ databases">
        <title>Taxonomic description and genome sequences of Spirosoma HA7 sp. nov., isolated from pollen microhabitat of Corylus avellana.</title>
        <authorList>
            <person name="Ambika Manirajan B."/>
            <person name="Suarez C."/>
            <person name="Ratering S."/>
            <person name="Geissler-Plaum R."/>
            <person name="Cardinale M."/>
            <person name="Sylvia S."/>
        </authorList>
    </citation>
    <scope>NUCLEOTIDE SEQUENCE [LARGE SCALE GENOMIC DNA]</scope>
    <source>
        <strain evidence="3 4">HA7</strain>
    </source>
</reference>
<accession>A0A2K8ZAN8</accession>
<evidence type="ECO:0000313" key="3">
    <source>
        <dbReference type="EMBL" id="AUD06938.1"/>
    </source>
</evidence>
<dbReference type="InterPro" id="IPR029058">
    <property type="entry name" value="AB_hydrolase_fold"/>
</dbReference>
<dbReference type="Pfam" id="PF02493">
    <property type="entry name" value="MORN"/>
    <property type="match status" value="2"/>
</dbReference>
<feature type="signal peptide" evidence="2">
    <location>
        <begin position="1"/>
        <end position="18"/>
    </location>
</feature>
<dbReference type="SUPFAM" id="SSF82185">
    <property type="entry name" value="Histone H3 K4-specific methyltransferase SET7/9 N-terminal domain"/>
    <property type="match status" value="1"/>
</dbReference>
<feature type="chain" id="PRO_5014733166" description="Alpha/beta hydrolase" evidence="2">
    <location>
        <begin position="19"/>
        <end position="413"/>
    </location>
</feature>
<dbReference type="Proteomes" id="UP000232883">
    <property type="component" value="Chromosome"/>
</dbReference>
<gene>
    <name evidence="3" type="ORF">CWM47_36925</name>
</gene>
<organism evidence="3 4">
    <name type="scientific">Spirosoma pollinicola</name>
    <dbReference type="NCBI Taxonomy" id="2057025"/>
    <lineage>
        <taxon>Bacteria</taxon>
        <taxon>Pseudomonadati</taxon>
        <taxon>Bacteroidota</taxon>
        <taxon>Cytophagia</taxon>
        <taxon>Cytophagales</taxon>
        <taxon>Cytophagaceae</taxon>
        <taxon>Spirosoma</taxon>
    </lineage>
</organism>
<dbReference type="Gene3D" id="3.40.50.1820">
    <property type="entry name" value="alpha/beta hydrolase"/>
    <property type="match status" value="1"/>
</dbReference>
<dbReference type="EMBL" id="CP025096">
    <property type="protein sequence ID" value="AUD06938.1"/>
    <property type="molecule type" value="Genomic_DNA"/>
</dbReference>
<protein>
    <recommendedName>
        <fullName evidence="5">Alpha/beta hydrolase</fullName>
    </recommendedName>
</protein>
<evidence type="ECO:0000256" key="2">
    <source>
        <dbReference type="SAM" id="SignalP"/>
    </source>
</evidence>
<proteinExistence type="predicted"/>
<keyword evidence="2" id="KW-0732">Signal</keyword>
<sequence length="413" mass="45801">MKLLIFPFLLFTSFICSGQDTKGQFIKDKKTGCIVWYKTGFAEDSVSWRGGCINGFANGPGVFTGYTKGQPTSKYEGQLTKGKPNGAGVFTFANNSLTLAGNFSQGEILNLREDCLPHVHKQIVFRSDSLDYYIGDNGEKQLYYQALVPVGKPKGALVLLPGTGETTEHVISSTQQLCELAYDHQLAVIVPSINQRLTMTKGVVHLLNALLASAIKEYAIPKEKFVIGGFSMGGLFSLRYTELAVENPANTTAVPLAVFSCDGPVDLATIYGNFKKKLAKFPGAPEPSYGIRELEQYCNGSPLQVPQPYIYYSCYSHSQVDGGNAKFLKDTPVRIYNDVDPNWWMVNRDVDMYDMNALDQSAMILFLMDRGNKGAEFINALGKGRRIEGNRHPHSWSIIEPRELISWMLKYMG</sequence>
<dbReference type="RefSeq" id="WP_100993469.1">
    <property type="nucleotide sequence ID" value="NZ_CP025096.1"/>
</dbReference>
<evidence type="ECO:0000313" key="4">
    <source>
        <dbReference type="Proteomes" id="UP000232883"/>
    </source>
</evidence>
<name>A0A2K8ZAN8_9BACT</name>
<dbReference type="KEGG" id="spir:CWM47_36925"/>
<dbReference type="Gene3D" id="2.20.110.10">
    <property type="entry name" value="Histone H3 K4-specific methyltransferase SET7/9 N-terminal domain"/>
    <property type="match status" value="1"/>
</dbReference>
<dbReference type="SMART" id="SM00698">
    <property type="entry name" value="MORN"/>
    <property type="match status" value="1"/>
</dbReference>
<dbReference type="AlphaFoldDB" id="A0A2K8ZAN8"/>
<dbReference type="InterPro" id="IPR003409">
    <property type="entry name" value="MORN"/>
</dbReference>
<dbReference type="SUPFAM" id="SSF53474">
    <property type="entry name" value="alpha/beta-Hydrolases"/>
    <property type="match status" value="1"/>
</dbReference>
<evidence type="ECO:0000256" key="1">
    <source>
        <dbReference type="ARBA" id="ARBA00022737"/>
    </source>
</evidence>
<evidence type="ECO:0008006" key="5">
    <source>
        <dbReference type="Google" id="ProtNLM"/>
    </source>
</evidence>
<keyword evidence="4" id="KW-1185">Reference proteome</keyword>